<dbReference type="InterPro" id="IPR032092">
    <property type="entry name" value="PilW"/>
</dbReference>
<keyword evidence="1" id="KW-0472">Membrane</keyword>
<reference evidence="2 3" key="1">
    <citation type="submission" date="2016-02" db="EMBL/GenBank/DDBJ databases">
        <authorList>
            <person name="Wen L."/>
            <person name="He K."/>
            <person name="Yang H."/>
        </authorList>
    </citation>
    <scope>NUCLEOTIDE SEQUENCE [LARGE SCALE GENOMIC DNA]</scope>
    <source>
        <strain evidence="2 3">TSA40</strain>
    </source>
</reference>
<accession>A0A254TGX3</accession>
<sequence>MRTHELRRMAGTDRRQAGFTLVELMVAITVSLMMMVALVALLVNVNRNNNELEKVNTQIENGRFALQLLRDDVMQAGFWGPYTPAIEDRSATAAPAAGVIPAAVPDPCKAPSTWDAADRIALTGIAIQASPSAPGSCGSVVASKKDNTDVLVIRRAESCVPGEANCDAFTNGKMYFQAAMCPTEGAGSSFVLDSIVANLNRQSGACSGALAPMRTFVSHMYWVRTFANSTGDGIPTLVRSEFGLSGGSLAHQTAVPLIEGIEGFNVEFGIDNTVTRCNLNTAVNYTQAPIMVDPTTCAASSTAASNTLPNNRGDGIPDGNFIRCTTASPCTAAQLTDAVAVKLYVLARAKDRTSGYTDTKTYNLGSVTLGPFNDGYKRHVFSTTVRMVNVAGRRETP</sequence>
<dbReference type="PROSITE" id="PS00409">
    <property type="entry name" value="PROKAR_NTER_METHYL"/>
    <property type="match status" value="1"/>
</dbReference>
<evidence type="ECO:0000313" key="2">
    <source>
        <dbReference type="EMBL" id="OWW21864.1"/>
    </source>
</evidence>
<dbReference type="Pfam" id="PF07963">
    <property type="entry name" value="N_methyl"/>
    <property type="match status" value="1"/>
</dbReference>
<dbReference type="GO" id="GO:0043683">
    <property type="term" value="P:type IV pilus assembly"/>
    <property type="evidence" value="ECO:0007669"/>
    <property type="project" value="InterPro"/>
</dbReference>
<keyword evidence="1" id="KW-1133">Transmembrane helix</keyword>
<evidence type="ECO:0000313" key="3">
    <source>
        <dbReference type="Proteomes" id="UP000197535"/>
    </source>
</evidence>
<gene>
    <name evidence="2" type="ORF">AYR66_22575</name>
</gene>
<dbReference type="AlphaFoldDB" id="A0A254TGX3"/>
<dbReference type="Pfam" id="PF16074">
    <property type="entry name" value="PilW"/>
    <property type="match status" value="1"/>
</dbReference>
<feature type="transmembrane region" description="Helical" evidence="1">
    <location>
        <begin position="21"/>
        <end position="43"/>
    </location>
</feature>
<dbReference type="EMBL" id="LSTO01000001">
    <property type="protein sequence ID" value="OWW21864.1"/>
    <property type="molecule type" value="Genomic_DNA"/>
</dbReference>
<comment type="caution">
    <text evidence="2">The sequence shown here is derived from an EMBL/GenBank/DDBJ whole genome shotgun (WGS) entry which is preliminary data.</text>
</comment>
<organism evidence="2 3">
    <name type="scientific">Noviherbaspirillum denitrificans</name>
    <dbReference type="NCBI Taxonomy" id="1968433"/>
    <lineage>
        <taxon>Bacteria</taxon>
        <taxon>Pseudomonadati</taxon>
        <taxon>Pseudomonadota</taxon>
        <taxon>Betaproteobacteria</taxon>
        <taxon>Burkholderiales</taxon>
        <taxon>Oxalobacteraceae</taxon>
        <taxon>Noviherbaspirillum</taxon>
    </lineage>
</organism>
<name>A0A254TGX3_9BURK</name>
<evidence type="ECO:0008006" key="4">
    <source>
        <dbReference type="Google" id="ProtNLM"/>
    </source>
</evidence>
<dbReference type="NCBIfam" id="TIGR02532">
    <property type="entry name" value="IV_pilin_GFxxxE"/>
    <property type="match status" value="1"/>
</dbReference>
<dbReference type="RefSeq" id="WP_088709907.1">
    <property type="nucleotide sequence ID" value="NZ_LSTO01000001.1"/>
</dbReference>
<dbReference type="Proteomes" id="UP000197535">
    <property type="component" value="Unassembled WGS sequence"/>
</dbReference>
<proteinExistence type="predicted"/>
<evidence type="ECO:0000256" key="1">
    <source>
        <dbReference type="SAM" id="Phobius"/>
    </source>
</evidence>
<protein>
    <recommendedName>
        <fullName evidence="4">Pilus assembly protein PilW</fullName>
    </recommendedName>
</protein>
<dbReference type="OrthoDB" id="5296662at2"/>
<keyword evidence="3" id="KW-1185">Reference proteome</keyword>
<dbReference type="InterPro" id="IPR012902">
    <property type="entry name" value="N_methyl_site"/>
</dbReference>
<keyword evidence="1" id="KW-0812">Transmembrane</keyword>